<comment type="caution">
    <text evidence="2">The sequence shown here is derived from an EMBL/GenBank/DDBJ whole genome shotgun (WGS) entry which is preliminary data.</text>
</comment>
<accession>A0AA41XRI8</accession>
<evidence type="ECO:0000313" key="3">
    <source>
        <dbReference type="EMBL" id="OQZ92090.1"/>
    </source>
</evidence>
<dbReference type="Proteomes" id="UP000192319">
    <property type="component" value="Unassembled WGS sequence"/>
</dbReference>
<gene>
    <name evidence="3" type="ORF">BST11_06195</name>
    <name evidence="2" type="ORF">H7K38_17635</name>
</gene>
<keyword evidence="1" id="KW-1133">Transmembrane helix</keyword>
<proteinExistence type="predicted"/>
<reference evidence="3 4" key="1">
    <citation type="submission" date="2017-02" db="EMBL/GenBank/DDBJ databases">
        <title>The new phylogeny of genus Mycobacterium.</title>
        <authorList>
            <person name="Tortoli E."/>
            <person name="Trovato A."/>
            <person name="Cirillo D.M."/>
        </authorList>
    </citation>
    <scope>NUCLEOTIDE SEQUENCE [LARGE SCALE GENOMIC DNA]</scope>
    <source>
        <strain evidence="3 4">DSM 45230</strain>
    </source>
</reference>
<organism evidence="2 5">
    <name type="scientific">Mycobacterium alsense</name>
    <dbReference type="NCBI Taxonomy" id="324058"/>
    <lineage>
        <taxon>Bacteria</taxon>
        <taxon>Bacillati</taxon>
        <taxon>Actinomycetota</taxon>
        <taxon>Actinomycetes</taxon>
        <taxon>Mycobacteriales</taxon>
        <taxon>Mycobacteriaceae</taxon>
        <taxon>Mycobacterium</taxon>
    </lineage>
</organism>
<evidence type="ECO:0000313" key="5">
    <source>
        <dbReference type="Proteomes" id="UP001141650"/>
    </source>
</evidence>
<feature type="transmembrane region" description="Helical" evidence="1">
    <location>
        <begin position="56"/>
        <end position="74"/>
    </location>
</feature>
<protein>
    <submittedName>
        <fullName evidence="2">Uncharacterized protein</fullName>
    </submittedName>
</protein>
<dbReference type="EMBL" id="JACKVH010000017">
    <property type="protein sequence ID" value="MCV7380463.1"/>
    <property type="molecule type" value="Genomic_DNA"/>
</dbReference>
<dbReference type="RefSeq" id="WP_083137097.1">
    <property type="nucleotide sequence ID" value="NZ_JACKVH010000017.1"/>
</dbReference>
<sequence>MSKYWWIVVVIVVICLLAGVAVSVARSLSGLDKKEMAVVRRAAGESPFVGSGGGDLVGLDLVALILIAALWWFTNYKHRSAVKKAVGFDPRKRDRAEGVIFSFYELRITRTELIKGYDERAQRRRLEGLTATATTSDVDDLVSVKIEGPGTNFVYSVPRDALTGFNPKRARQFAALLNYEARIQKQIPMTPRTRAPHHPRVDALGGFGPRRAHPAGARPATAVPL</sequence>
<keyword evidence="1" id="KW-0472">Membrane</keyword>
<reference evidence="2" key="3">
    <citation type="journal article" date="2022" name="BMC Genomics">
        <title>Comparative genome analysis of mycobacteria focusing on tRNA and non-coding RNA.</title>
        <authorList>
            <person name="Behra P.R.K."/>
            <person name="Pettersson B.M.F."/>
            <person name="Ramesh M."/>
            <person name="Das S."/>
            <person name="Dasgupta S."/>
            <person name="Kirsebom L.A."/>
        </authorList>
    </citation>
    <scope>NUCLEOTIDE SEQUENCE</scope>
    <source>
        <strain evidence="2">CCUG 55640</strain>
    </source>
</reference>
<reference evidence="2" key="2">
    <citation type="submission" date="2020-07" db="EMBL/GenBank/DDBJ databases">
        <authorList>
            <person name="Pettersson B.M.F."/>
            <person name="Behra P.R.K."/>
            <person name="Ramesh M."/>
            <person name="Das S."/>
            <person name="Dasgupta S."/>
            <person name="Kirsebom L.A."/>
        </authorList>
    </citation>
    <scope>NUCLEOTIDE SEQUENCE</scope>
    <source>
        <strain evidence="2">CCUG 55640</strain>
    </source>
</reference>
<evidence type="ECO:0000313" key="4">
    <source>
        <dbReference type="Proteomes" id="UP000192319"/>
    </source>
</evidence>
<evidence type="ECO:0000256" key="1">
    <source>
        <dbReference type="SAM" id="Phobius"/>
    </source>
</evidence>
<keyword evidence="1" id="KW-0812">Transmembrane</keyword>
<dbReference type="Proteomes" id="UP001141650">
    <property type="component" value="Unassembled WGS sequence"/>
</dbReference>
<keyword evidence="4" id="KW-1185">Reference proteome</keyword>
<dbReference type="EMBL" id="MVHD01000006">
    <property type="protein sequence ID" value="OQZ92090.1"/>
    <property type="molecule type" value="Genomic_DNA"/>
</dbReference>
<name>A0AA41XRI8_9MYCO</name>
<evidence type="ECO:0000313" key="2">
    <source>
        <dbReference type="EMBL" id="MCV7380463.1"/>
    </source>
</evidence>
<dbReference type="AlphaFoldDB" id="A0AA41XRI8"/>